<dbReference type="EMBL" id="JAMOIM010000027">
    <property type="protein sequence ID" value="MCW6511516.1"/>
    <property type="molecule type" value="Genomic_DNA"/>
</dbReference>
<dbReference type="PANTHER" id="PTHR43104">
    <property type="entry name" value="L-2-HYDROXYGLUTARATE DEHYDROGENASE, MITOCHONDRIAL"/>
    <property type="match status" value="1"/>
</dbReference>
<dbReference type="Gene3D" id="3.50.50.60">
    <property type="entry name" value="FAD/NAD(P)-binding domain"/>
    <property type="match status" value="1"/>
</dbReference>
<dbReference type="RefSeq" id="WP_282587894.1">
    <property type="nucleotide sequence ID" value="NZ_JAMOIM010000027.1"/>
</dbReference>
<dbReference type="Gene3D" id="3.30.9.10">
    <property type="entry name" value="D-Amino Acid Oxidase, subunit A, domain 2"/>
    <property type="match status" value="1"/>
</dbReference>
<comment type="caution">
    <text evidence="10">The sequence shown here is derived from an EMBL/GenBank/DDBJ whole genome shotgun (WGS) entry which is preliminary data.</text>
</comment>
<evidence type="ECO:0000256" key="6">
    <source>
        <dbReference type="ARBA" id="ARBA00022630"/>
    </source>
</evidence>
<dbReference type="AlphaFoldDB" id="A0AA41Z1Z6"/>
<keyword evidence="5 9" id="KW-0816">Tricarboxylic acid cycle</keyword>
<dbReference type="NCBIfam" id="NF003605">
    <property type="entry name" value="PRK05257.1-4"/>
    <property type="match status" value="1"/>
</dbReference>
<dbReference type="GO" id="GO:0006099">
    <property type="term" value="P:tricarboxylic acid cycle"/>
    <property type="evidence" value="ECO:0007669"/>
    <property type="project" value="UniProtKB-UniRule"/>
</dbReference>
<keyword evidence="11" id="KW-1185">Reference proteome</keyword>
<dbReference type="InterPro" id="IPR006231">
    <property type="entry name" value="MQO"/>
</dbReference>
<dbReference type="NCBIfam" id="NF003606">
    <property type="entry name" value="PRK05257.2-1"/>
    <property type="match status" value="1"/>
</dbReference>
<dbReference type="NCBIfam" id="TIGR01320">
    <property type="entry name" value="mal_quin_oxido"/>
    <property type="match status" value="1"/>
</dbReference>
<sequence length="501" mass="54967">MSNPDRPDVVLIGAGIMSATFGTFLKELEPSLTIAMFEALHDCAEESSNGWNNAGTGHAANCELNYTPQRSDGGVDISKALEVNTEFDLSRQLWAFLVRKGAIPDPRAFIHPCPHMSFVWGKENVAFLRERFREMSANHCYHGMEYSEDRAKIAEWAPLIMDGRDDSEPFAATRIVSGTDVDYGALTHLLVKHLSDQPGFDVHYDRKVVGLDREDDGRWRVSVEDAYDGGVQTVSAKFVFIGAGGGSLPLLQNSKIPEGVGYGGFPVSGIWLRCDVDAVSHRHHAKVYGKASSGSPPMSVPHLDTRIIDGKQSLLFGPYAGFSTRFLKHGSLEDLFTSLTHANIVPLLDVAKDNIALSEYLVGQVMQSSTHQFDMLKQFFPRAVKKDWREAVAGQRVQTIKPTGQHSIFKKEGSLEFGTELVVSEDKSIVALLGASPGASTAAFIGLEVLQRCFGDELTEGAWLPKLKEIIPTYGIDLKADAEACRRTRAETAPVLKIENV</sequence>
<evidence type="ECO:0000256" key="7">
    <source>
        <dbReference type="ARBA" id="ARBA00022827"/>
    </source>
</evidence>
<comment type="catalytic activity">
    <reaction evidence="1 9">
        <text>(S)-malate + a quinone = a quinol + oxaloacetate</text>
        <dbReference type="Rhea" id="RHEA:46012"/>
        <dbReference type="ChEBI" id="CHEBI:15589"/>
        <dbReference type="ChEBI" id="CHEBI:16452"/>
        <dbReference type="ChEBI" id="CHEBI:24646"/>
        <dbReference type="ChEBI" id="CHEBI:132124"/>
        <dbReference type="EC" id="1.1.5.4"/>
    </reaction>
</comment>
<gene>
    <name evidence="9 10" type="primary">mqo</name>
    <name evidence="10" type="ORF">M8523_26420</name>
</gene>
<dbReference type="InterPro" id="IPR036188">
    <property type="entry name" value="FAD/NAD-bd_sf"/>
</dbReference>
<dbReference type="NCBIfam" id="NF009875">
    <property type="entry name" value="PRK13339.1"/>
    <property type="match status" value="1"/>
</dbReference>
<dbReference type="PANTHER" id="PTHR43104:SF2">
    <property type="entry name" value="L-2-HYDROXYGLUTARATE DEHYDROGENASE, MITOCHONDRIAL"/>
    <property type="match status" value="1"/>
</dbReference>
<keyword evidence="8 9" id="KW-0560">Oxidoreductase</keyword>
<comment type="cofactor">
    <cofactor evidence="2 9">
        <name>FAD</name>
        <dbReference type="ChEBI" id="CHEBI:57692"/>
    </cofactor>
</comment>
<evidence type="ECO:0000256" key="3">
    <source>
        <dbReference type="ARBA" id="ARBA00005012"/>
    </source>
</evidence>
<organism evidence="10 11">
    <name type="scientific">Lichenifustis flavocetrariae</name>
    <dbReference type="NCBI Taxonomy" id="2949735"/>
    <lineage>
        <taxon>Bacteria</taxon>
        <taxon>Pseudomonadati</taxon>
        <taxon>Pseudomonadota</taxon>
        <taxon>Alphaproteobacteria</taxon>
        <taxon>Hyphomicrobiales</taxon>
        <taxon>Lichenihabitantaceae</taxon>
        <taxon>Lichenifustis</taxon>
    </lineage>
</organism>
<proteinExistence type="inferred from homology"/>
<evidence type="ECO:0000313" key="11">
    <source>
        <dbReference type="Proteomes" id="UP001165667"/>
    </source>
</evidence>
<accession>A0AA41Z1Z6</accession>
<name>A0AA41Z1Z6_9HYPH</name>
<evidence type="ECO:0000313" key="10">
    <source>
        <dbReference type="EMBL" id="MCW6511516.1"/>
    </source>
</evidence>
<dbReference type="EC" id="1.1.5.4" evidence="9"/>
<evidence type="ECO:0000256" key="9">
    <source>
        <dbReference type="HAMAP-Rule" id="MF_00212"/>
    </source>
</evidence>
<keyword evidence="7 9" id="KW-0274">FAD</keyword>
<evidence type="ECO:0000256" key="5">
    <source>
        <dbReference type="ARBA" id="ARBA00022532"/>
    </source>
</evidence>
<dbReference type="GO" id="GO:0008924">
    <property type="term" value="F:L-malate dehydrogenase (quinone) activity"/>
    <property type="evidence" value="ECO:0007669"/>
    <property type="project" value="UniProtKB-UniRule"/>
</dbReference>
<dbReference type="HAMAP" id="MF_00212">
    <property type="entry name" value="MQO"/>
    <property type="match status" value="1"/>
</dbReference>
<comment type="similarity">
    <text evidence="4 9">Belongs to the MQO family.</text>
</comment>
<keyword evidence="6 9" id="KW-0285">Flavoprotein</keyword>
<evidence type="ECO:0000256" key="8">
    <source>
        <dbReference type="ARBA" id="ARBA00023002"/>
    </source>
</evidence>
<dbReference type="GO" id="GO:0047545">
    <property type="term" value="F:(S)-2-hydroxyglutarate dehydrogenase activity"/>
    <property type="evidence" value="ECO:0007669"/>
    <property type="project" value="TreeGrafter"/>
</dbReference>
<dbReference type="NCBIfam" id="NF003608">
    <property type="entry name" value="PRK05257.2-4"/>
    <property type="match status" value="1"/>
</dbReference>
<comment type="pathway">
    <text evidence="3 9">Carbohydrate metabolism; tricarboxylic acid cycle; oxaloacetate from (S)-malate (quinone route): step 1/1.</text>
</comment>
<evidence type="ECO:0000256" key="2">
    <source>
        <dbReference type="ARBA" id="ARBA00001974"/>
    </source>
</evidence>
<dbReference type="Proteomes" id="UP001165667">
    <property type="component" value="Unassembled WGS sequence"/>
</dbReference>
<evidence type="ECO:0000256" key="1">
    <source>
        <dbReference type="ARBA" id="ARBA00001139"/>
    </source>
</evidence>
<dbReference type="NCBIfam" id="NF003611">
    <property type="entry name" value="PRK05257.3-2"/>
    <property type="match status" value="1"/>
</dbReference>
<protein>
    <recommendedName>
        <fullName evidence="9">Probable malate:quinone oxidoreductase</fullName>
        <ecNumber evidence="9">1.1.5.4</ecNumber>
    </recommendedName>
    <alternativeName>
        <fullName evidence="9">MQO</fullName>
    </alternativeName>
    <alternativeName>
        <fullName evidence="9">Malate dehydrogenase [quinone]</fullName>
    </alternativeName>
</protein>
<reference evidence="10" key="1">
    <citation type="submission" date="2022-05" db="EMBL/GenBank/DDBJ databases">
        <authorList>
            <person name="Pankratov T."/>
        </authorList>
    </citation>
    <scope>NUCLEOTIDE SEQUENCE</scope>
    <source>
        <strain evidence="10">BP6-180914</strain>
    </source>
</reference>
<dbReference type="NCBIfam" id="NF003603">
    <property type="entry name" value="PRK05257.1-1"/>
    <property type="match status" value="1"/>
</dbReference>
<evidence type="ECO:0000256" key="4">
    <source>
        <dbReference type="ARBA" id="ARBA00006389"/>
    </source>
</evidence>
<dbReference type="SUPFAM" id="SSF51905">
    <property type="entry name" value="FAD/NAD(P)-binding domain"/>
    <property type="match status" value="1"/>
</dbReference>
<dbReference type="Pfam" id="PF06039">
    <property type="entry name" value="Mqo"/>
    <property type="match status" value="1"/>
</dbReference>